<accession>A0A370R1J4</accession>
<evidence type="ECO:0000313" key="2">
    <source>
        <dbReference type="Proteomes" id="UP000254848"/>
    </source>
</evidence>
<organism evidence="1 2">
    <name type="scientific">Enterobacillus tribolii</name>
    <dbReference type="NCBI Taxonomy" id="1487935"/>
    <lineage>
        <taxon>Bacteria</taxon>
        <taxon>Pseudomonadati</taxon>
        <taxon>Pseudomonadota</taxon>
        <taxon>Gammaproteobacteria</taxon>
        <taxon>Enterobacterales</taxon>
        <taxon>Hafniaceae</taxon>
        <taxon>Enterobacillus</taxon>
    </lineage>
</organism>
<protein>
    <recommendedName>
        <fullName evidence="3">DUF2239 family protein</fullName>
    </recommendedName>
</protein>
<dbReference type="AlphaFoldDB" id="A0A370R1J4"/>
<sequence>MNPALSHSCSAFAGHRLLSAGSLADVALAVRSLLAQDATQSVLVFDDADGRVIDLDLRGSEQEILARLAVQVENEAARRRAMSTPPEVARGKGRPKLGVVGREVTLLPRHWEWLAEQPGGASIALRKLIDEARKSGGETGSRRATQEAAYRFMHALAGDLPGYEEATRLLFAGDLGGFENHLQPWPADVREYAIRLAKGQ</sequence>
<dbReference type="Pfam" id="PF09998">
    <property type="entry name" value="DUF2239"/>
    <property type="match status" value="1"/>
</dbReference>
<dbReference type="EMBL" id="QRAP01000002">
    <property type="protein sequence ID" value="RDK95792.1"/>
    <property type="molecule type" value="Genomic_DNA"/>
</dbReference>
<keyword evidence="2" id="KW-1185">Reference proteome</keyword>
<evidence type="ECO:0000313" key="1">
    <source>
        <dbReference type="EMBL" id="RDK95792.1"/>
    </source>
</evidence>
<name>A0A370R1J4_9GAMM</name>
<dbReference type="OrthoDB" id="282960at2"/>
<dbReference type="Proteomes" id="UP000254848">
    <property type="component" value="Unassembled WGS sequence"/>
</dbReference>
<dbReference type="InterPro" id="IPR018715">
    <property type="entry name" value="DUF2239"/>
</dbReference>
<evidence type="ECO:0008006" key="3">
    <source>
        <dbReference type="Google" id="ProtNLM"/>
    </source>
</evidence>
<reference evidence="1 2" key="1">
    <citation type="submission" date="2018-07" db="EMBL/GenBank/DDBJ databases">
        <title>Genomic Encyclopedia of Type Strains, Phase IV (KMG-IV): sequencing the most valuable type-strain genomes for metagenomic binning, comparative biology and taxonomic classification.</title>
        <authorList>
            <person name="Goeker M."/>
        </authorList>
    </citation>
    <scope>NUCLEOTIDE SEQUENCE [LARGE SCALE GENOMIC DNA]</scope>
    <source>
        <strain evidence="1 2">DSM 103736</strain>
    </source>
</reference>
<proteinExistence type="predicted"/>
<gene>
    <name evidence="1" type="ORF">C8D90_102275</name>
</gene>
<dbReference type="RefSeq" id="WP_115457527.1">
    <property type="nucleotide sequence ID" value="NZ_QRAP01000002.1"/>
</dbReference>
<comment type="caution">
    <text evidence="1">The sequence shown here is derived from an EMBL/GenBank/DDBJ whole genome shotgun (WGS) entry which is preliminary data.</text>
</comment>